<keyword evidence="2" id="KW-0812">Transmembrane</keyword>
<dbReference type="EMBL" id="UGQF01000001">
    <property type="protein sequence ID" value="STZ04041.1"/>
    <property type="molecule type" value="Genomic_DNA"/>
</dbReference>
<dbReference type="EMBL" id="MXAP01000049">
    <property type="protein sequence ID" value="OPH38828.1"/>
    <property type="molecule type" value="Genomic_DNA"/>
</dbReference>
<gene>
    <name evidence="4" type="primary">creD</name>
    <name evidence="3" type="ORF">B5J93_05270</name>
    <name evidence="4" type="ORF">NCTC11012_02303</name>
</gene>
<evidence type="ECO:0000313" key="4">
    <source>
        <dbReference type="EMBL" id="STZ04041.1"/>
    </source>
</evidence>
<keyword evidence="2" id="KW-0472">Membrane</keyword>
<keyword evidence="2" id="KW-1133">Transmembrane helix</keyword>
<dbReference type="Pfam" id="PF06123">
    <property type="entry name" value="CreD"/>
    <property type="match status" value="2"/>
</dbReference>
<feature type="region of interest" description="Disordered" evidence="1">
    <location>
        <begin position="114"/>
        <end position="143"/>
    </location>
</feature>
<feature type="transmembrane region" description="Helical" evidence="2">
    <location>
        <begin position="5"/>
        <end position="26"/>
    </location>
</feature>
<dbReference type="GO" id="GO:0005886">
    <property type="term" value="C:plasma membrane"/>
    <property type="evidence" value="ECO:0007669"/>
    <property type="project" value="TreeGrafter"/>
</dbReference>
<dbReference type="AlphaFoldDB" id="A0A378QTQ1"/>
<evidence type="ECO:0000256" key="1">
    <source>
        <dbReference type="SAM" id="MobiDB-lite"/>
    </source>
</evidence>
<feature type="transmembrane region" description="Helical" evidence="2">
    <location>
        <begin position="330"/>
        <end position="348"/>
    </location>
</feature>
<evidence type="ECO:0000313" key="6">
    <source>
        <dbReference type="Proteomes" id="UP000254618"/>
    </source>
</evidence>
<feature type="transmembrane region" description="Helical" evidence="2">
    <location>
        <begin position="437"/>
        <end position="456"/>
    </location>
</feature>
<evidence type="ECO:0000313" key="3">
    <source>
        <dbReference type="EMBL" id="OPH38828.1"/>
    </source>
</evidence>
<sequence length="545" mass="60380">MQKFLFIKLAIIGTLCLFFVIALMMINGLVNERKAYADTVIDEIAQTQIGKQTLITPFIVIDDNGSLTPVLADSSTITGDLAVKDDQYARGIYKATSYQGAFAIKQSYTLPSLTANPQPQTAQTAPSVQTSQTQPTQTGQGVPFAPSQAIVQAPTQTATQTTTPKPTKPKTATLIIPISDLRGVVLPTVTADGKEVLAKFADKELYALGYSSNYLTVPLNEVKPTMEIDFNLELAGLSGINFVPLGQNSSLSLKGNWTEPKFFGNALPTQKTLNETGFDATWQTPFLAQQNNSSLNSNFENCEHCSTEHFSTISTDFVDTSNAYTKTDRTIKYALILLLVSFGTFFLFEVIKGLKIHPIQYLLVSSGLLIFYVLLLSLAELIVFWQAYLMASVACVSLITWYASFMLKSSLRSLVFGTILSGLYAGFYVILSASEMNLLLGSVFCFVLLFVVMFITRKIDWYAIGNKADDIDDNNDHYHDDEAEHTQTPSIKEYKMPLSIIGQLKSDILKNLNTDYVEFGFWIYIPSLKTLLSFDKQICQTMQFI</sequence>
<dbReference type="PANTHER" id="PTHR30092:SF0">
    <property type="entry name" value="INNER MEMBRANE PROTEIN CRED"/>
    <property type="match status" value="1"/>
</dbReference>
<feature type="compositionally biased region" description="Low complexity" evidence="1">
    <location>
        <begin position="117"/>
        <end position="143"/>
    </location>
</feature>
<evidence type="ECO:0000256" key="2">
    <source>
        <dbReference type="SAM" id="Phobius"/>
    </source>
</evidence>
<dbReference type="InterPro" id="IPR010364">
    <property type="entry name" value="Uncharacterised_IM_CreD"/>
</dbReference>
<dbReference type="Proteomes" id="UP000190777">
    <property type="component" value="Unassembled WGS sequence"/>
</dbReference>
<dbReference type="NCBIfam" id="NF008712">
    <property type="entry name" value="PRK11715.1-1"/>
    <property type="match status" value="1"/>
</dbReference>
<feature type="transmembrane region" description="Helical" evidence="2">
    <location>
        <begin position="385"/>
        <end position="407"/>
    </location>
</feature>
<evidence type="ECO:0000313" key="5">
    <source>
        <dbReference type="Proteomes" id="UP000190777"/>
    </source>
</evidence>
<dbReference type="RefSeq" id="WP_079325233.1">
    <property type="nucleotide sequence ID" value="NZ_MXAP01000049.1"/>
</dbReference>
<feature type="transmembrane region" description="Helical" evidence="2">
    <location>
        <begin position="360"/>
        <end position="379"/>
    </location>
</feature>
<protein>
    <submittedName>
        <fullName evidence="4">Inner membrane protein CreD</fullName>
    </submittedName>
</protein>
<accession>A0A378QTQ1</accession>
<keyword evidence="5" id="KW-1185">Reference proteome</keyword>
<name>A0A378QTQ1_9GAMM</name>
<dbReference type="PANTHER" id="PTHR30092">
    <property type="entry name" value="INNER MEMBRANE PROTEIN CRED"/>
    <property type="match status" value="1"/>
</dbReference>
<organism evidence="4 6">
    <name type="scientific">Moraxella equi</name>
    <dbReference type="NCBI Taxonomy" id="60442"/>
    <lineage>
        <taxon>Bacteria</taxon>
        <taxon>Pseudomonadati</taxon>
        <taxon>Pseudomonadota</taxon>
        <taxon>Gammaproteobacteria</taxon>
        <taxon>Moraxellales</taxon>
        <taxon>Moraxellaceae</taxon>
        <taxon>Moraxella</taxon>
    </lineage>
</organism>
<feature type="transmembrane region" description="Helical" evidence="2">
    <location>
        <begin position="414"/>
        <end position="431"/>
    </location>
</feature>
<reference evidence="3 5" key="1">
    <citation type="submission" date="2017-03" db="EMBL/GenBank/DDBJ databases">
        <title>Draft genome sequence of Moraxella equi CCUG 4950T type strain.</title>
        <authorList>
            <person name="Salva-Serra F."/>
            <person name="Engstrom-Jakobsson H."/>
            <person name="Thorell K."/>
            <person name="Jaen-Luchoro D."/>
            <person name="Gonzales-Siles L."/>
            <person name="Karlsson R."/>
            <person name="Yazdan S."/>
            <person name="Boulund F."/>
            <person name="Johnning A."/>
            <person name="Engstrand L."/>
            <person name="Kristiansson E."/>
            <person name="Moore E."/>
        </authorList>
    </citation>
    <scope>NUCLEOTIDE SEQUENCE [LARGE SCALE GENOMIC DNA]</scope>
    <source>
        <strain evidence="3 5">CCUG 4950</strain>
    </source>
</reference>
<proteinExistence type="predicted"/>
<dbReference type="Proteomes" id="UP000254618">
    <property type="component" value="Unassembled WGS sequence"/>
</dbReference>
<reference evidence="4 6" key="2">
    <citation type="submission" date="2018-06" db="EMBL/GenBank/DDBJ databases">
        <authorList>
            <consortium name="Pathogen Informatics"/>
            <person name="Doyle S."/>
        </authorList>
    </citation>
    <scope>NUCLEOTIDE SEQUENCE [LARGE SCALE GENOMIC DNA]</scope>
    <source>
        <strain evidence="4 6">NCTC11012</strain>
    </source>
</reference>